<accession>A0A3M7MD39</accession>
<dbReference type="OrthoDB" id="3668160at2759"/>
<gene>
    <name evidence="1" type="ORF">GMOD_00007415</name>
</gene>
<sequence length="138" mass="15348">MAFRKGIKRALLAQDAQRSHARLTEPNYNFQDLTPPTINAMHPKTLIAVFSAMLAAASAIPTSNEGEILDVEKRATCNKKLKWQGGGCEKDWAGHCYDKCYRQGDAKKCCMNSIDSDITSQHCFPGWNTCECSCMSPR</sequence>
<keyword evidence="2" id="KW-1185">Reference proteome</keyword>
<dbReference type="EMBL" id="KE747833">
    <property type="protein sequence ID" value="RMZ72431.1"/>
    <property type="molecule type" value="Genomic_DNA"/>
</dbReference>
<evidence type="ECO:0000313" key="2">
    <source>
        <dbReference type="Proteomes" id="UP000265663"/>
    </source>
</evidence>
<name>A0A3M7MD39_9PLEO</name>
<organism evidence="1 2">
    <name type="scientific">Pyrenophora seminiperda CCB06</name>
    <dbReference type="NCBI Taxonomy" id="1302712"/>
    <lineage>
        <taxon>Eukaryota</taxon>
        <taxon>Fungi</taxon>
        <taxon>Dikarya</taxon>
        <taxon>Ascomycota</taxon>
        <taxon>Pezizomycotina</taxon>
        <taxon>Dothideomycetes</taxon>
        <taxon>Pleosporomycetidae</taxon>
        <taxon>Pleosporales</taxon>
        <taxon>Pleosporineae</taxon>
        <taxon>Pleosporaceae</taxon>
        <taxon>Pyrenophora</taxon>
    </lineage>
</organism>
<dbReference type="AlphaFoldDB" id="A0A3M7MD39"/>
<dbReference type="Proteomes" id="UP000265663">
    <property type="component" value="Unassembled WGS sequence"/>
</dbReference>
<proteinExistence type="predicted"/>
<protein>
    <submittedName>
        <fullName evidence="1">Uncharacterized protein</fullName>
    </submittedName>
</protein>
<reference evidence="1 2" key="1">
    <citation type="journal article" date="2014" name="PLoS ONE">
        <title>De novo Genome Assembly of the Fungal Plant Pathogen Pyrenophora semeniperda.</title>
        <authorList>
            <person name="Soliai M.M."/>
            <person name="Meyer S.E."/>
            <person name="Udall J.A."/>
            <person name="Elzinga D.E."/>
            <person name="Hermansen R.A."/>
            <person name="Bodily P.M."/>
            <person name="Hart A.A."/>
            <person name="Coleman C.E."/>
        </authorList>
    </citation>
    <scope>NUCLEOTIDE SEQUENCE [LARGE SCALE GENOMIC DNA]</scope>
    <source>
        <strain evidence="1 2">CCB06</strain>
        <tissue evidence="1">Mycelium</tissue>
    </source>
</reference>
<evidence type="ECO:0000313" key="1">
    <source>
        <dbReference type="EMBL" id="RMZ72431.1"/>
    </source>
</evidence>